<organism evidence="1 2">
    <name type="scientific">Caballeronia catudaia</name>
    <dbReference type="NCBI Taxonomy" id="1777136"/>
    <lineage>
        <taxon>Bacteria</taxon>
        <taxon>Pseudomonadati</taxon>
        <taxon>Pseudomonadota</taxon>
        <taxon>Betaproteobacteria</taxon>
        <taxon>Burkholderiales</taxon>
        <taxon>Burkholderiaceae</taxon>
        <taxon>Caballeronia</taxon>
    </lineage>
</organism>
<dbReference type="AlphaFoldDB" id="A0A158DH20"/>
<name>A0A158DH20_9BURK</name>
<comment type="caution">
    <text evidence="1">The sequence shown here is derived from an EMBL/GenBank/DDBJ whole genome shotgun (WGS) entry which is preliminary data.</text>
</comment>
<proteinExistence type="predicted"/>
<gene>
    <name evidence="1" type="ORF">AWB75_06740</name>
</gene>
<dbReference type="Proteomes" id="UP000054870">
    <property type="component" value="Unassembled WGS sequence"/>
</dbReference>
<evidence type="ECO:0000313" key="2">
    <source>
        <dbReference type="Proteomes" id="UP000054870"/>
    </source>
</evidence>
<accession>A0A158DH20</accession>
<reference evidence="1" key="1">
    <citation type="submission" date="2016-01" db="EMBL/GenBank/DDBJ databases">
        <authorList>
            <person name="Peeters C."/>
        </authorList>
    </citation>
    <scope>NUCLEOTIDE SEQUENCE [LARGE SCALE GENOMIC DNA]</scope>
    <source>
        <strain evidence="1">LMG 29318</strain>
    </source>
</reference>
<keyword evidence="2" id="KW-1185">Reference proteome</keyword>
<evidence type="ECO:0000313" key="1">
    <source>
        <dbReference type="EMBL" id="SAK93932.1"/>
    </source>
</evidence>
<dbReference type="EMBL" id="FCOF02000068">
    <property type="protein sequence ID" value="SAK93932.1"/>
    <property type="molecule type" value="Genomic_DNA"/>
</dbReference>
<protein>
    <submittedName>
        <fullName evidence="1">Uncharacterized protein</fullName>
    </submittedName>
</protein>
<sequence>MLRSSEEKFAESTAAIALQAFGLARMEAEKIARRPLPASHREASA</sequence>